<dbReference type="eggNOG" id="COG1725">
    <property type="taxonomic scope" value="Bacteria"/>
</dbReference>
<dbReference type="SMART" id="SM00345">
    <property type="entry name" value="HTH_GNTR"/>
    <property type="match status" value="1"/>
</dbReference>
<dbReference type="Proteomes" id="UP000030647">
    <property type="component" value="Unassembled WGS sequence"/>
</dbReference>
<dbReference type="Gene3D" id="1.10.10.10">
    <property type="entry name" value="Winged helix-like DNA-binding domain superfamily/Winged helix DNA-binding domain"/>
    <property type="match status" value="1"/>
</dbReference>
<gene>
    <name evidence="5" type="ORF">L248_0522</name>
</gene>
<dbReference type="OrthoDB" id="162505at2"/>
<evidence type="ECO:0000256" key="2">
    <source>
        <dbReference type="ARBA" id="ARBA00023125"/>
    </source>
</evidence>
<evidence type="ECO:0000256" key="3">
    <source>
        <dbReference type="ARBA" id="ARBA00023163"/>
    </source>
</evidence>
<dbReference type="CDD" id="cd07377">
    <property type="entry name" value="WHTH_GntR"/>
    <property type="match status" value="1"/>
</dbReference>
<dbReference type="PANTHER" id="PTHR38445:SF10">
    <property type="entry name" value="GNTR-FAMILY TRANSCRIPTIONAL REGULATOR"/>
    <property type="match status" value="1"/>
</dbReference>
<dbReference type="STRING" id="1231336.L248_0522"/>
<evidence type="ECO:0000313" key="6">
    <source>
        <dbReference type="Proteomes" id="UP000030647"/>
    </source>
</evidence>
<dbReference type="InterPro" id="IPR036388">
    <property type="entry name" value="WH-like_DNA-bd_sf"/>
</dbReference>
<evidence type="ECO:0000313" key="5">
    <source>
        <dbReference type="EMBL" id="ERL64918.1"/>
    </source>
</evidence>
<protein>
    <recommendedName>
        <fullName evidence="4">HTH gntR-type domain-containing protein</fullName>
    </recommendedName>
</protein>
<dbReference type="InterPro" id="IPR000524">
    <property type="entry name" value="Tscrpt_reg_HTH_GntR"/>
</dbReference>
<dbReference type="InterPro" id="IPR036390">
    <property type="entry name" value="WH_DNA-bd_sf"/>
</dbReference>
<dbReference type="RefSeq" id="WP_022529855.1">
    <property type="nucleotide sequence ID" value="NZ_KI271591.1"/>
</dbReference>
<dbReference type="PANTHER" id="PTHR38445">
    <property type="entry name" value="HTH-TYPE TRANSCRIPTIONAL REPRESSOR YTRA"/>
    <property type="match status" value="1"/>
</dbReference>
<organism evidence="5 6">
    <name type="scientific">Schleiferilactobacillus shenzhenensis LY-73</name>
    <dbReference type="NCBI Taxonomy" id="1231336"/>
    <lineage>
        <taxon>Bacteria</taxon>
        <taxon>Bacillati</taxon>
        <taxon>Bacillota</taxon>
        <taxon>Bacilli</taxon>
        <taxon>Lactobacillales</taxon>
        <taxon>Lactobacillaceae</taxon>
        <taxon>Schleiferilactobacillus</taxon>
    </lineage>
</organism>
<evidence type="ECO:0000256" key="1">
    <source>
        <dbReference type="ARBA" id="ARBA00023015"/>
    </source>
</evidence>
<dbReference type="AlphaFoldDB" id="U4TSS1"/>
<name>U4TSS1_9LACO</name>
<keyword evidence="3" id="KW-0804">Transcription</keyword>
<sequence>MQFAFNDTEPLFQQVTDQLAALILSGAVGEGEQLPSTTEIAGRYHLNPATVLKGVNQLVDQGLAYKQRGIGMFVQTGARAKLQAARRTQFVTQDVAQLVRTARQLGLTQEQVIDMIESGYSHAAD</sequence>
<dbReference type="GO" id="GO:0003677">
    <property type="term" value="F:DNA binding"/>
    <property type="evidence" value="ECO:0007669"/>
    <property type="project" value="UniProtKB-KW"/>
</dbReference>
<dbReference type="Pfam" id="PF00392">
    <property type="entry name" value="GntR"/>
    <property type="match status" value="1"/>
</dbReference>
<reference evidence="6" key="1">
    <citation type="journal article" date="2013" name="Genome Announc.">
        <title>Whole-Genome Sequencing of Lactobacillus shenzhenensis Strain LY-73T.</title>
        <authorList>
            <person name="Lin Z."/>
            <person name="Liu Z."/>
            <person name="Yang R."/>
            <person name="Zou Y."/>
            <person name="Wan D."/>
            <person name="Chen J."/>
            <person name="Guo M."/>
            <person name="Zhao J."/>
            <person name="Fang C."/>
            <person name="Yang R."/>
            <person name="Liu F."/>
        </authorList>
    </citation>
    <scope>NUCLEOTIDE SEQUENCE [LARGE SCALE GENOMIC DNA]</scope>
    <source>
        <strain evidence="6">LY-73</strain>
    </source>
</reference>
<dbReference type="PROSITE" id="PS50949">
    <property type="entry name" value="HTH_GNTR"/>
    <property type="match status" value="1"/>
</dbReference>
<accession>U4TSS1</accession>
<dbReference type="HOGENOM" id="CLU_017584_10_0_9"/>
<proteinExistence type="predicted"/>
<keyword evidence="6" id="KW-1185">Reference proteome</keyword>
<dbReference type="EMBL" id="KI271591">
    <property type="protein sequence ID" value="ERL64918.1"/>
    <property type="molecule type" value="Genomic_DNA"/>
</dbReference>
<feature type="domain" description="HTH gntR-type" evidence="4">
    <location>
        <begin position="9"/>
        <end position="77"/>
    </location>
</feature>
<dbReference type="GO" id="GO:0003700">
    <property type="term" value="F:DNA-binding transcription factor activity"/>
    <property type="evidence" value="ECO:0007669"/>
    <property type="project" value="InterPro"/>
</dbReference>
<evidence type="ECO:0000259" key="4">
    <source>
        <dbReference type="PROSITE" id="PS50949"/>
    </source>
</evidence>
<dbReference type="SUPFAM" id="SSF46785">
    <property type="entry name" value="Winged helix' DNA-binding domain"/>
    <property type="match status" value="1"/>
</dbReference>
<keyword evidence="2" id="KW-0238">DNA-binding</keyword>
<keyword evidence="1" id="KW-0805">Transcription regulation</keyword>